<dbReference type="PANTHER" id="PTHR35526">
    <property type="entry name" value="ANTI-SIGMA-F FACTOR RSBW-RELATED"/>
    <property type="match status" value="1"/>
</dbReference>
<evidence type="ECO:0000313" key="2">
    <source>
        <dbReference type="Proteomes" id="UP001597063"/>
    </source>
</evidence>
<gene>
    <name evidence="1" type="ORF">ACFQZM_33070</name>
</gene>
<comment type="caution">
    <text evidence="1">The sequence shown here is derived from an EMBL/GenBank/DDBJ whole genome shotgun (WGS) entry which is preliminary data.</text>
</comment>
<dbReference type="CDD" id="cd16936">
    <property type="entry name" value="HATPase_RsbW-like"/>
    <property type="match status" value="1"/>
</dbReference>
<dbReference type="RefSeq" id="WP_131759782.1">
    <property type="nucleotide sequence ID" value="NZ_CAACUY010000090.1"/>
</dbReference>
<proteinExistence type="predicted"/>
<dbReference type="Proteomes" id="UP001597063">
    <property type="component" value="Unassembled WGS sequence"/>
</dbReference>
<accession>A0ABW2XS77</accession>
<dbReference type="EMBL" id="JBHTGP010000017">
    <property type="protein sequence ID" value="MFD0689358.1"/>
    <property type="molecule type" value="Genomic_DNA"/>
</dbReference>
<dbReference type="SUPFAM" id="SSF55874">
    <property type="entry name" value="ATPase domain of HSP90 chaperone/DNA topoisomerase II/histidine kinase"/>
    <property type="match status" value="1"/>
</dbReference>
<sequence>MTAAVLETRGTLAIAPSARAPRLARAFLTEVFRERDLGDDYVGRLVITELVTNVHKHVGGDMLVAHVLCDDGAPVIQVWDERGDRLPAIPPDDLAAECGRGLLLMSVLVSAWGTRPLLEGGKIVWARLPR</sequence>
<keyword evidence="1" id="KW-0547">Nucleotide-binding</keyword>
<evidence type="ECO:0000313" key="1">
    <source>
        <dbReference type="EMBL" id="MFD0689358.1"/>
    </source>
</evidence>
<keyword evidence="1" id="KW-0067">ATP-binding</keyword>
<keyword evidence="2" id="KW-1185">Reference proteome</keyword>
<protein>
    <submittedName>
        <fullName evidence="1">ATP-binding protein</fullName>
    </submittedName>
</protein>
<dbReference type="InterPro" id="IPR050267">
    <property type="entry name" value="Anti-sigma-factor_SerPK"/>
</dbReference>
<dbReference type="GO" id="GO:0005524">
    <property type="term" value="F:ATP binding"/>
    <property type="evidence" value="ECO:0007669"/>
    <property type="project" value="UniProtKB-KW"/>
</dbReference>
<organism evidence="1 2">
    <name type="scientific">Actinomadura fibrosa</name>
    <dbReference type="NCBI Taxonomy" id="111802"/>
    <lineage>
        <taxon>Bacteria</taxon>
        <taxon>Bacillati</taxon>
        <taxon>Actinomycetota</taxon>
        <taxon>Actinomycetes</taxon>
        <taxon>Streptosporangiales</taxon>
        <taxon>Thermomonosporaceae</taxon>
        <taxon>Actinomadura</taxon>
    </lineage>
</organism>
<dbReference type="PANTHER" id="PTHR35526:SF3">
    <property type="entry name" value="ANTI-SIGMA-F FACTOR RSBW"/>
    <property type="match status" value="1"/>
</dbReference>
<dbReference type="Gene3D" id="3.30.565.10">
    <property type="entry name" value="Histidine kinase-like ATPase, C-terminal domain"/>
    <property type="match status" value="1"/>
</dbReference>
<dbReference type="InterPro" id="IPR036890">
    <property type="entry name" value="HATPase_C_sf"/>
</dbReference>
<reference evidence="2" key="1">
    <citation type="journal article" date="2019" name="Int. J. Syst. Evol. Microbiol.">
        <title>The Global Catalogue of Microorganisms (GCM) 10K type strain sequencing project: providing services to taxonomists for standard genome sequencing and annotation.</title>
        <authorList>
            <consortium name="The Broad Institute Genomics Platform"/>
            <consortium name="The Broad Institute Genome Sequencing Center for Infectious Disease"/>
            <person name="Wu L."/>
            <person name="Ma J."/>
        </authorList>
    </citation>
    <scope>NUCLEOTIDE SEQUENCE [LARGE SCALE GENOMIC DNA]</scope>
    <source>
        <strain evidence="2">JCM 9371</strain>
    </source>
</reference>
<name>A0ABW2XS77_9ACTN</name>